<sequence length="364" mass="40590">MTELQPQVSRGVAWREREILDLLSFWGEEKIQDALKKSHRNIDYFERIAVQMASRGHKRSATECKSKTKTMRLEYKKVVAHNGISGNAPITCPYYRELNSILRGDASVKPRRVARSLCVESVAQHVLPTVPCYDGSEELFSHDLITIDREQVRSSTPSPRDGGVGLAQAAPENDLDVTVDGLADCEAEEPCPDAQEEPQSEGDSSSLQQGGGKDSTSTSMAEASPGSRLEHIKSRRRRNAGLFAVADKMISQSGEEHKAQIAEWRIDREESVRWHDEGKKIQNDFIEATHQESIYFRRAWDDNLQVMQSAVLTLQTLGEILVNQQRAKSPKAKALQDTATENIAPRLGVAKRACVGRARARLTL</sequence>
<dbReference type="InterPro" id="IPR044822">
    <property type="entry name" value="Myb_DNA-bind_4"/>
</dbReference>
<feature type="region of interest" description="Disordered" evidence="1">
    <location>
        <begin position="151"/>
        <end position="173"/>
    </location>
</feature>
<organism evidence="3 4">
    <name type="scientific">Eublepharis macularius</name>
    <name type="common">Leopard gecko</name>
    <name type="synonym">Cyrtodactylus macularius</name>
    <dbReference type="NCBI Taxonomy" id="481883"/>
    <lineage>
        <taxon>Eukaryota</taxon>
        <taxon>Metazoa</taxon>
        <taxon>Chordata</taxon>
        <taxon>Craniata</taxon>
        <taxon>Vertebrata</taxon>
        <taxon>Euteleostomi</taxon>
        <taxon>Lepidosauria</taxon>
        <taxon>Squamata</taxon>
        <taxon>Bifurcata</taxon>
        <taxon>Gekkota</taxon>
        <taxon>Eublepharidae</taxon>
        <taxon>Eublepharinae</taxon>
        <taxon>Eublepharis</taxon>
    </lineage>
</organism>
<feature type="region of interest" description="Disordered" evidence="1">
    <location>
        <begin position="187"/>
        <end position="234"/>
    </location>
</feature>
<dbReference type="KEGG" id="emc:129327635"/>
<protein>
    <submittedName>
        <fullName evidence="4">Myb/SANT-like DNA-binding domain-containing protein 7</fullName>
    </submittedName>
</protein>
<evidence type="ECO:0000256" key="1">
    <source>
        <dbReference type="SAM" id="MobiDB-lite"/>
    </source>
</evidence>
<name>A0AA97J7N4_EUBMA</name>
<dbReference type="PANTHER" id="PTHR47595">
    <property type="entry name" value="HEAT SHOCK 70 KDA PROTEIN 14"/>
    <property type="match status" value="1"/>
</dbReference>
<evidence type="ECO:0000259" key="2">
    <source>
        <dbReference type="Pfam" id="PF13837"/>
    </source>
</evidence>
<dbReference type="GeneID" id="129327635"/>
<feature type="domain" description="Myb/SANT-like DNA-binding" evidence="2">
    <location>
        <begin position="13"/>
        <end position="101"/>
    </location>
</feature>
<dbReference type="PANTHER" id="PTHR47595:SF1">
    <property type="entry name" value="MYB_SANT-LIKE DNA-BINDING DOMAIN-CONTAINING PROTEIN"/>
    <property type="match status" value="1"/>
</dbReference>
<dbReference type="RefSeq" id="XP_054832359.1">
    <property type="nucleotide sequence ID" value="XM_054976384.1"/>
</dbReference>
<gene>
    <name evidence="4" type="primary">LOC129327635</name>
</gene>
<feature type="compositionally biased region" description="Polar residues" evidence="1">
    <location>
        <begin position="201"/>
        <end position="221"/>
    </location>
</feature>
<feature type="compositionally biased region" description="Acidic residues" evidence="1">
    <location>
        <begin position="187"/>
        <end position="200"/>
    </location>
</feature>
<keyword evidence="3" id="KW-1185">Reference proteome</keyword>
<dbReference type="Pfam" id="PF13837">
    <property type="entry name" value="Myb_DNA-bind_4"/>
    <property type="match status" value="1"/>
</dbReference>
<dbReference type="Proteomes" id="UP001190640">
    <property type="component" value="Chromosome 4"/>
</dbReference>
<dbReference type="AlphaFoldDB" id="A0AA97J7N4"/>
<reference evidence="4" key="1">
    <citation type="submission" date="2025-08" db="UniProtKB">
        <authorList>
            <consortium name="RefSeq"/>
        </authorList>
    </citation>
    <scope>IDENTIFICATION</scope>
    <source>
        <tissue evidence="4">Blood</tissue>
    </source>
</reference>
<dbReference type="Gene3D" id="1.10.10.60">
    <property type="entry name" value="Homeodomain-like"/>
    <property type="match status" value="1"/>
</dbReference>
<evidence type="ECO:0000313" key="4">
    <source>
        <dbReference type="RefSeq" id="XP_054832359.1"/>
    </source>
</evidence>
<accession>A0AA97J7N4</accession>
<evidence type="ECO:0000313" key="3">
    <source>
        <dbReference type="Proteomes" id="UP001190640"/>
    </source>
</evidence>
<proteinExistence type="predicted"/>